<protein>
    <submittedName>
        <fullName evidence="1">Uncharacterized protein</fullName>
    </submittedName>
</protein>
<reference evidence="1" key="1">
    <citation type="submission" date="2021-02" db="EMBL/GenBank/DDBJ databases">
        <authorList>
            <person name="Dougan E. K."/>
            <person name="Rhodes N."/>
            <person name="Thang M."/>
            <person name="Chan C."/>
        </authorList>
    </citation>
    <scope>NUCLEOTIDE SEQUENCE</scope>
</reference>
<gene>
    <name evidence="1" type="ORF">SNEC2469_LOCUS32800</name>
</gene>
<sequence>MMFDDIPEKAVEIIHEGKKMKPGATLVRISSDISRPSAKEVSNNFVWLRAICTEFPRKVPSAYLLTDCMLHLDRILRGKLIVPAAAESKVVAAAREAKRLKKLMGTLRTLYRNRILSAIWSVGSSLYMTFCMHIHKGKSSADDKLHLLKGLLKPAADTDRGL</sequence>
<organism evidence="1 2">
    <name type="scientific">Symbiodinium necroappetens</name>
    <dbReference type="NCBI Taxonomy" id="1628268"/>
    <lineage>
        <taxon>Eukaryota</taxon>
        <taxon>Sar</taxon>
        <taxon>Alveolata</taxon>
        <taxon>Dinophyceae</taxon>
        <taxon>Suessiales</taxon>
        <taxon>Symbiodiniaceae</taxon>
        <taxon>Symbiodinium</taxon>
    </lineage>
</organism>
<keyword evidence="2" id="KW-1185">Reference proteome</keyword>
<dbReference type="EMBL" id="CAJNJA010084142">
    <property type="protein sequence ID" value="CAE7936554.1"/>
    <property type="molecule type" value="Genomic_DNA"/>
</dbReference>
<dbReference type="OrthoDB" id="10646223at2759"/>
<evidence type="ECO:0000313" key="2">
    <source>
        <dbReference type="Proteomes" id="UP000601435"/>
    </source>
</evidence>
<proteinExistence type="predicted"/>
<accession>A0A813C0T7</accession>
<name>A0A813C0T7_9DINO</name>
<comment type="caution">
    <text evidence="1">The sequence shown here is derived from an EMBL/GenBank/DDBJ whole genome shotgun (WGS) entry which is preliminary data.</text>
</comment>
<evidence type="ECO:0000313" key="1">
    <source>
        <dbReference type="EMBL" id="CAE7936554.1"/>
    </source>
</evidence>
<dbReference type="AlphaFoldDB" id="A0A813C0T7"/>
<dbReference type="Proteomes" id="UP000601435">
    <property type="component" value="Unassembled WGS sequence"/>
</dbReference>